<sequence length="317" mass="33428">MATKKSMKRNHSKKAAKKSSKRRRSMRGGGWTDNLSLPTAGVGNQIHVEYSGPGKDCPGVPIRSGTIDPLPARLNSGLPGVGTSPASHPMKGGATQLGSGGPVILKGVSVADGEMPGKFPGSFQDIKSALPVTTTYRPSQSGGRYGFSPDILSPNGVGMSTFGHQSVPCELGSFNKMNPTEPMPSPPLSNIRSVTMGVQGITSAPLMKGGKRRRGKHNGAHCHIKKCMICHRGMRTRKSRQSGGAGAPLSYSVGQVDTMRYNAPTAGYTNQTVLPLVQNNPYMDRLGYDARGGDGRYHAQIGVPVMSGLNEACLKTN</sequence>
<reference evidence="2" key="1">
    <citation type="journal article" date="2020" name="Nature">
        <title>Giant virus diversity and host interactions through global metagenomics.</title>
        <authorList>
            <person name="Schulz F."/>
            <person name="Roux S."/>
            <person name="Paez-Espino D."/>
            <person name="Jungbluth S."/>
            <person name="Walsh D.A."/>
            <person name="Denef V.J."/>
            <person name="McMahon K.D."/>
            <person name="Konstantinidis K.T."/>
            <person name="Eloe-Fadrosh E.A."/>
            <person name="Kyrpides N.C."/>
            <person name="Woyke T."/>
        </authorList>
    </citation>
    <scope>NUCLEOTIDE SEQUENCE</scope>
    <source>
        <strain evidence="2">GVMAG-S-1101164-72</strain>
    </source>
</reference>
<evidence type="ECO:0000313" key="2">
    <source>
        <dbReference type="EMBL" id="QHS81422.1"/>
    </source>
</evidence>
<name>A0A6C0ANU6_9ZZZZ</name>
<protein>
    <submittedName>
        <fullName evidence="2">Uncharacterized protein</fullName>
    </submittedName>
</protein>
<dbReference type="AlphaFoldDB" id="A0A6C0ANU6"/>
<feature type="region of interest" description="Disordered" evidence="1">
    <location>
        <begin position="1"/>
        <end position="38"/>
    </location>
</feature>
<organism evidence="2">
    <name type="scientific">viral metagenome</name>
    <dbReference type="NCBI Taxonomy" id="1070528"/>
    <lineage>
        <taxon>unclassified sequences</taxon>
        <taxon>metagenomes</taxon>
        <taxon>organismal metagenomes</taxon>
    </lineage>
</organism>
<dbReference type="EMBL" id="MN740758">
    <property type="protein sequence ID" value="QHS81422.1"/>
    <property type="molecule type" value="Genomic_DNA"/>
</dbReference>
<evidence type="ECO:0000256" key="1">
    <source>
        <dbReference type="SAM" id="MobiDB-lite"/>
    </source>
</evidence>
<accession>A0A6C0ANU6</accession>
<proteinExistence type="predicted"/>
<feature type="compositionally biased region" description="Basic residues" evidence="1">
    <location>
        <begin position="1"/>
        <end position="26"/>
    </location>
</feature>